<gene>
    <name evidence="3" type="ORF">WFA24289_00004</name>
</gene>
<proteinExistence type="predicted"/>
<keyword evidence="2" id="KW-0732">Signal</keyword>
<reference evidence="3 4" key="1">
    <citation type="submission" date="2021-11" db="EMBL/GenBank/DDBJ databases">
        <authorList>
            <person name="Depoorter E."/>
        </authorList>
    </citation>
    <scope>NUCLEOTIDE SEQUENCE [LARGE SCALE GENOMIC DNA]</scope>
    <source>
        <strain evidence="3 4">LMG 24289</strain>
    </source>
</reference>
<protein>
    <submittedName>
        <fullName evidence="3">Uncharacterized protein</fullName>
    </submittedName>
</protein>
<name>A0ABN8BJF7_9LACO</name>
<feature type="transmembrane region" description="Helical" evidence="1">
    <location>
        <begin position="65"/>
        <end position="84"/>
    </location>
</feature>
<feature type="signal peptide" evidence="2">
    <location>
        <begin position="1"/>
        <end position="31"/>
    </location>
</feature>
<evidence type="ECO:0000256" key="1">
    <source>
        <dbReference type="SAM" id="Phobius"/>
    </source>
</evidence>
<keyword evidence="1" id="KW-0812">Transmembrane</keyword>
<dbReference type="EMBL" id="CAKKNS010000001">
    <property type="protein sequence ID" value="CAH0415710.1"/>
    <property type="molecule type" value="Genomic_DNA"/>
</dbReference>
<organism evidence="3 4">
    <name type="scientific">Periweissella fabaria</name>
    <dbReference type="NCBI Taxonomy" id="546157"/>
    <lineage>
        <taxon>Bacteria</taxon>
        <taxon>Bacillati</taxon>
        <taxon>Bacillota</taxon>
        <taxon>Bacilli</taxon>
        <taxon>Lactobacillales</taxon>
        <taxon>Lactobacillaceae</taxon>
        <taxon>Periweissella</taxon>
    </lineage>
</organism>
<keyword evidence="1" id="KW-1133">Transmembrane helix</keyword>
<evidence type="ECO:0000313" key="3">
    <source>
        <dbReference type="EMBL" id="CAH0415710.1"/>
    </source>
</evidence>
<keyword evidence="4" id="KW-1185">Reference proteome</keyword>
<accession>A0ABN8BJF7</accession>
<evidence type="ECO:0000313" key="4">
    <source>
        <dbReference type="Proteomes" id="UP000789707"/>
    </source>
</evidence>
<feature type="chain" id="PRO_5045435584" evidence="2">
    <location>
        <begin position="32"/>
        <end position="93"/>
    </location>
</feature>
<dbReference type="RefSeq" id="WP_230095798.1">
    <property type="nucleotide sequence ID" value="NZ_CAKKNS010000001.1"/>
</dbReference>
<evidence type="ECO:0000256" key="2">
    <source>
        <dbReference type="SAM" id="SignalP"/>
    </source>
</evidence>
<comment type="caution">
    <text evidence="3">The sequence shown here is derived from an EMBL/GenBank/DDBJ whole genome shotgun (WGS) entry which is preliminary data.</text>
</comment>
<dbReference type="Proteomes" id="UP000789707">
    <property type="component" value="Unassembled WGS sequence"/>
</dbReference>
<sequence>MRNIIKLISLCSLAIVTCFTLLTGIPTTAAAANTSLVVTSLSQDSHHGGHHDGSQLEKLNYFDQYGGYILIASILIILLVFGYAEHRHRLQSR</sequence>
<keyword evidence="1" id="KW-0472">Membrane</keyword>